<protein>
    <submittedName>
        <fullName evidence="1">Uncharacterized protein</fullName>
    </submittedName>
</protein>
<comment type="caution">
    <text evidence="1">The sequence shown here is derived from an EMBL/GenBank/DDBJ whole genome shotgun (WGS) entry which is preliminary data.</text>
</comment>
<name>A0A9P5LMH1_9HYPO</name>
<evidence type="ECO:0000313" key="1">
    <source>
        <dbReference type="EMBL" id="KAF7557898.1"/>
    </source>
</evidence>
<evidence type="ECO:0000313" key="2">
    <source>
        <dbReference type="Proteomes" id="UP000722485"/>
    </source>
</evidence>
<organism evidence="1 2">
    <name type="scientific">Cylindrodendrum hubeiense</name>
    <dbReference type="NCBI Taxonomy" id="595255"/>
    <lineage>
        <taxon>Eukaryota</taxon>
        <taxon>Fungi</taxon>
        <taxon>Dikarya</taxon>
        <taxon>Ascomycota</taxon>
        <taxon>Pezizomycotina</taxon>
        <taxon>Sordariomycetes</taxon>
        <taxon>Hypocreomycetidae</taxon>
        <taxon>Hypocreales</taxon>
        <taxon>Nectriaceae</taxon>
        <taxon>Cylindrodendrum</taxon>
    </lineage>
</organism>
<keyword evidence="2" id="KW-1185">Reference proteome</keyword>
<dbReference type="OrthoDB" id="5347061at2759"/>
<dbReference type="AlphaFoldDB" id="A0A9P5LMH1"/>
<dbReference type="PANTHER" id="PTHR33112:SF16">
    <property type="entry name" value="HETEROKARYON INCOMPATIBILITY DOMAIN-CONTAINING PROTEIN"/>
    <property type="match status" value="1"/>
</dbReference>
<dbReference type="Proteomes" id="UP000722485">
    <property type="component" value="Unassembled WGS sequence"/>
</dbReference>
<dbReference type="EMBL" id="JAANBB010000002">
    <property type="protein sequence ID" value="KAF7557898.1"/>
    <property type="molecule type" value="Genomic_DNA"/>
</dbReference>
<gene>
    <name evidence="1" type="ORF">G7Z17_g279</name>
</gene>
<proteinExistence type="predicted"/>
<dbReference type="PANTHER" id="PTHR33112">
    <property type="entry name" value="DOMAIN PROTEIN, PUTATIVE-RELATED"/>
    <property type="match status" value="1"/>
</dbReference>
<sequence>MEDITKQRLSWFELVDRYTSRSLTKQTDVLLALSGIARSTAESTSDEYYAGLWKSHFSHCLLWASKWHVGQGFTQHSRPSDYLAPSWSWASIKGPVHYLSWINGYWYTFNAEPDPAYVPKLIDVSLQTSSDLYGILKDGSVVMEGKVGLVYSRQEAYATPMDSTHSSYTSGPQDRLSLYGVGGAGTPGKIGEIRYDVPLCSDCAPVDTIRLVWLLCCMNSKRSSDGKMGTFAIALQGEECDVAQQIFTTVPTRFRRVGVAWGIDSSFWERAATTTLTII</sequence>
<reference evidence="1" key="1">
    <citation type="submission" date="2020-03" db="EMBL/GenBank/DDBJ databases">
        <title>Draft Genome Sequence of Cylindrodendrum hubeiense.</title>
        <authorList>
            <person name="Buettner E."/>
            <person name="Kellner H."/>
        </authorList>
    </citation>
    <scope>NUCLEOTIDE SEQUENCE</scope>
    <source>
        <strain evidence="1">IHI 201604</strain>
    </source>
</reference>
<accession>A0A9P5LMH1</accession>